<keyword evidence="5 9" id="KW-0227">DNA damage</keyword>
<reference evidence="11" key="1">
    <citation type="submission" date="2020-04" db="EMBL/GenBank/DDBJ databases">
        <title>Deep metagenomics examines the oral microbiome during advanced dental caries in children, revealing novel taxa and co-occurrences with host molecules.</title>
        <authorList>
            <person name="Baker J.L."/>
            <person name="Morton J.T."/>
            <person name="Dinis M."/>
            <person name="Alvarez R."/>
            <person name="Tran N.C."/>
            <person name="Knight R."/>
            <person name="Edlund A."/>
        </authorList>
    </citation>
    <scope>NUCLEOTIDE SEQUENCE</scope>
    <source>
        <strain evidence="11">JCVI_32_bin.14</strain>
    </source>
</reference>
<evidence type="ECO:0000256" key="4">
    <source>
        <dbReference type="ARBA" id="ARBA00022741"/>
    </source>
</evidence>
<dbReference type="NCBIfam" id="TIGR00634">
    <property type="entry name" value="recN"/>
    <property type="match status" value="1"/>
</dbReference>
<evidence type="ECO:0000313" key="11">
    <source>
        <dbReference type="EMBL" id="MBF1128451.1"/>
    </source>
</evidence>
<evidence type="ECO:0000256" key="7">
    <source>
        <dbReference type="ARBA" id="ARBA00023204"/>
    </source>
</evidence>
<dbReference type="Pfam" id="PF02463">
    <property type="entry name" value="SMC_N"/>
    <property type="match status" value="1"/>
</dbReference>
<dbReference type="InterPro" id="IPR027417">
    <property type="entry name" value="P-loop_NTPase"/>
</dbReference>
<dbReference type="GO" id="GO:0006310">
    <property type="term" value="P:DNA recombination"/>
    <property type="evidence" value="ECO:0007669"/>
    <property type="project" value="InterPro"/>
</dbReference>
<dbReference type="GO" id="GO:0009432">
    <property type="term" value="P:SOS response"/>
    <property type="evidence" value="ECO:0007669"/>
    <property type="project" value="TreeGrafter"/>
</dbReference>
<dbReference type="SUPFAM" id="SSF52540">
    <property type="entry name" value="P-loop containing nucleoside triphosphate hydrolases"/>
    <property type="match status" value="2"/>
</dbReference>
<sequence length="554" mass="62488">MLQSLHIVNFAIIEDTIIELTDGATVFTGETGAGKSILIDALAILLGRRARTDLIRTGAEFFKVEGVFSADDEIVSILSSFGFDAADSQIIITRKLNRSGRGICTINGDFCTVKQLEFIGRKLVRLHEQNDAIELLSSEYCRRIIDRFTPEISTLRDEYDHIYQEWKETKKNLEEFHAHRQENERRIDILEWELEQIRTANIINGEDEEIDRRLSILQNYEKIIYSVKAALSALSDEGGARDLLASASKAVSTASRYDKEMKETDEELRTVLYSLEDIEGKLDTYISAADFSDEELSELQSRSNILIGLKRKFGPTLADVIHYEENAEKECTSLKNLIYENKEMQEKYKLLTEAVMKKAEALNRQRILTGCEFTEKIISLLQDMGMDDPRMTLHLIPAAAPVSSGVEEMELYFSANRGESLRSMKETASGGELSRIALAIEIVISRLMRGQTLVFDEIDVGISGKIGIQIAKKIKILSKYLQVLIITHLPQTASIPGRYYKIEKIISRGQTSSKAMLLDGRQQVENIAQMISGMSKSENAIRSALEMQKILSDD</sequence>
<organism evidence="11 12">
    <name type="scientific">Dialister invisus</name>
    <dbReference type="NCBI Taxonomy" id="218538"/>
    <lineage>
        <taxon>Bacteria</taxon>
        <taxon>Bacillati</taxon>
        <taxon>Bacillota</taxon>
        <taxon>Negativicutes</taxon>
        <taxon>Veillonellales</taxon>
        <taxon>Veillonellaceae</taxon>
        <taxon>Dialister</taxon>
    </lineage>
</organism>
<gene>
    <name evidence="11" type="primary">recN</name>
    <name evidence="11" type="ORF">HXL70_00130</name>
</gene>
<dbReference type="PANTHER" id="PTHR11059">
    <property type="entry name" value="DNA REPAIR PROTEIN RECN"/>
    <property type="match status" value="1"/>
</dbReference>
<dbReference type="InterPro" id="IPR004604">
    <property type="entry name" value="DNA_recomb/repair_RecN"/>
</dbReference>
<keyword evidence="6" id="KW-0067">ATP-binding</keyword>
<accession>A0A930B6R3</accession>
<keyword evidence="7 9" id="KW-0234">DNA repair</keyword>
<name>A0A930B6R3_9FIRM</name>
<dbReference type="AlphaFoldDB" id="A0A930B6R3"/>
<evidence type="ECO:0000256" key="1">
    <source>
        <dbReference type="ARBA" id="ARBA00003618"/>
    </source>
</evidence>
<dbReference type="PANTHER" id="PTHR11059:SF0">
    <property type="entry name" value="DNA REPAIR PROTEIN RECN"/>
    <property type="match status" value="1"/>
</dbReference>
<feature type="domain" description="RecF/RecN/SMC N-terminal" evidence="10">
    <location>
        <begin position="2"/>
        <end position="498"/>
    </location>
</feature>
<evidence type="ECO:0000259" key="10">
    <source>
        <dbReference type="Pfam" id="PF02463"/>
    </source>
</evidence>
<proteinExistence type="inferred from homology"/>
<dbReference type="GO" id="GO:0006281">
    <property type="term" value="P:DNA repair"/>
    <property type="evidence" value="ECO:0007669"/>
    <property type="project" value="UniProtKB-KW"/>
</dbReference>
<comment type="function">
    <text evidence="1 9">May be involved in recombinational repair of damaged DNA.</text>
</comment>
<evidence type="ECO:0000256" key="2">
    <source>
        <dbReference type="ARBA" id="ARBA00009441"/>
    </source>
</evidence>
<dbReference type="EMBL" id="JABZMK010000001">
    <property type="protein sequence ID" value="MBF1128451.1"/>
    <property type="molecule type" value="Genomic_DNA"/>
</dbReference>
<dbReference type="GO" id="GO:0005524">
    <property type="term" value="F:ATP binding"/>
    <property type="evidence" value="ECO:0007669"/>
    <property type="project" value="UniProtKB-KW"/>
</dbReference>
<dbReference type="InterPro" id="IPR003395">
    <property type="entry name" value="RecF/RecN/SMC_N"/>
</dbReference>
<protein>
    <recommendedName>
        <fullName evidence="3 9">DNA repair protein RecN</fullName>
    </recommendedName>
    <alternativeName>
        <fullName evidence="8 9">Recombination protein N</fullName>
    </alternativeName>
</protein>
<dbReference type="Gene3D" id="3.40.50.300">
    <property type="entry name" value="P-loop containing nucleotide triphosphate hydrolases"/>
    <property type="match status" value="2"/>
</dbReference>
<dbReference type="GO" id="GO:0043590">
    <property type="term" value="C:bacterial nucleoid"/>
    <property type="evidence" value="ECO:0007669"/>
    <property type="project" value="TreeGrafter"/>
</dbReference>
<evidence type="ECO:0000256" key="3">
    <source>
        <dbReference type="ARBA" id="ARBA00021315"/>
    </source>
</evidence>
<dbReference type="Proteomes" id="UP000757890">
    <property type="component" value="Unassembled WGS sequence"/>
</dbReference>
<evidence type="ECO:0000256" key="8">
    <source>
        <dbReference type="ARBA" id="ARBA00033408"/>
    </source>
</evidence>
<comment type="caution">
    <text evidence="11">The sequence shown here is derived from an EMBL/GenBank/DDBJ whole genome shotgun (WGS) entry which is preliminary data.</text>
</comment>
<comment type="similarity">
    <text evidence="2 9">Belongs to the RecN family.</text>
</comment>
<keyword evidence="4" id="KW-0547">Nucleotide-binding</keyword>
<evidence type="ECO:0000256" key="6">
    <source>
        <dbReference type="ARBA" id="ARBA00022840"/>
    </source>
</evidence>
<dbReference type="PIRSF" id="PIRSF003128">
    <property type="entry name" value="RecN"/>
    <property type="match status" value="1"/>
</dbReference>
<evidence type="ECO:0000256" key="9">
    <source>
        <dbReference type="PIRNR" id="PIRNR003128"/>
    </source>
</evidence>
<dbReference type="RefSeq" id="WP_276638176.1">
    <property type="nucleotide sequence ID" value="NZ_CATVTA010000001.1"/>
</dbReference>
<evidence type="ECO:0000313" key="12">
    <source>
        <dbReference type="Proteomes" id="UP000757890"/>
    </source>
</evidence>
<evidence type="ECO:0000256" key="5">
    <source>
        <dbReference type="ARBA" id="ARBA00022763"/>
    </source>
</evidence>